<feature type="compositionally biased region" description="Basic residues" evidence="8">
    <location>
        <begin position="227"/>
        <end position="238"/>
    </location>
</feature>
<keyword evidence="4" id="KW-0813">Transport</keyword>
<evidence type="ECO:0000256" key="6">
    <source>
        <dbReference type="ARBA" id="ARBA00022927"/>
    </source>
</evidence>
<name>A0A4D7C8I8_9SPHN</name>
<keyword evidence="5" id="KW-1005">Bacterial flagellum biogenesis</keyword>
<reference evidence="11" key="1">
    <citation type="submission" date="2019-04" db="EMBL/GenBank/DDBJ databases">
        <title>Complete genome sequence of Sphingomonas sp. W1-2-3.</title>
        <authorList>
            <person name="Im W.T."/>
        </authorList>
    </citation>
    <scope>NUCLEOTIDE SEQUENCE [LARGE SCALE GENOMIC DNA]</scope>
    <source>
        <strain evidence="11">W1-2-3</strain>
    </source>
</reference>
<evidence type="ECO:0000256" key="3">
    <source>
        <dbReference type="ARBA" id="ARBA00016507"/>
    </source>
</evidence>
<dbReference type="InterPro" id="IPR018035">
    <property type="entry name" value="Flagellar_FliH/T3SS_HrpE"/>
</dbReference>
<evidence type="ECO:0000256" key="4">
    <source>
        <dbReference type="ARBA" id="ARBA00022448"/>
    </source>
</evidence>
<evidence type="ECO:0000256" key="8">
    <source>
        <dbReference type="SAM" id="MobiDB-lite"/>
    </source>
</evidence>
<evidence type="ECO:0000256" key="5">
    <source>
        <dbReference type="ARBA" id="ARBA00022795"/>
    </source>
</evidence>
<dbReference type="EMBL" id="CP039704">
    <property type="protein sequence ID" value="QCI79093.1"/>
    <property type="molecule type" value="Genomic_DNA"/>
</dbReference>
<keyword evidence="11" id="KW-1185">Reference proteome</keyword>
<protein>
    <recommendedName>
        <fullName evidence="3">Flagellar assembly protein FliH</fullName>
    </recommendedName>
</protein>
<evidence type="ECO:0000259" key="9">
    <source>
        <dbReference type="Pfam" id="PF02108"/>
    </source>
</evidence>
<comment type="function">
    <text evidence="1">Needed for flagellar regrowth and assembly.</text>
</comment>
<evidence type="ECO:0000313" key="11">
    <source>
        <dbReference type="Proteomes" id="UP000298714"/>
    </source>
</evidence>
<comment type="similarity">
    <text evidence="2">Belongs to the FliH family.</text>
</comment>
<evidence type="ECO:0000256" key="7">
    <source>
        <dbReference type="ARBA" id="ARBA00023225"/>
    </source>
</evidence>
<feature type="domain" description="Flagellar assembly protein FliH/Type III secretion system HrpE" evidence="9">
    <location>
        <begin position="67"/>
        <end position="184"/>
    </location>
</feature>
<keyword evidence="7" id="KW-1006">Bacterial flagellum protein export</keyword>
<accession>A0A4D7C8I8</accession>
<evidence type="ECO:0000256" key="1">
    <source>
        <dbReference type="ARBA" id="ARBA00003041"/>
    </source>
</evidence>
<dbReference type="KEGG" id="hgn:E6W36_04415"/>
<evidence type="ECO:0000313" key="10">
    <source>
        <dbReference type="EMBL" id="QCI79093.1"/>
    </source>
</evidence>
<evidence type="ECO:0000256" key="2">
    <source>
        <dbReference type="ARBA" id="ARBA00006602"/>
    </source>
</evidence>
<dbReference type="PANTHER" id="PTHR34982">
    <property type="entry name" value="YOP PROTEINS TRANSLOCATION PROTEIN L"/>
    <property type="match status" value="1"/>
</dbReference>
<dbReference type="Pfam" id="PF02108">
    <property type="entry name" value="FliH"/>
    <property type="match status" value="1"/>
</dbReference>
<feature type="region of interest" description="Disordered" evidence="8">
    <location>
        <begin position="227"/>
        <end position="250"/>
    </location>
</feature>
<dbReference type="Proteomes" id="UP000298714">
    <property type="component" value="Chromosome"/>
</dbReference>
<dbReference type="InterPro" id="IPR051472">
    <property type="entry name" value="T3SS_Stator/FliH"/>
</dbReference>
<dbReference type="GO" id="GO:0015031">
    <property type="term" value="P:protein transport"/>
    <property type="evidence" value="ECO:0007669"/>
    <property type="project" value="UniProtKB-KW"/>
</dbReference>
<keyword evidence="6" id="KW-0653">Protein transport</keyword>
<gene>
    <name evidence="10" type="ORF">E6W36_04415</name>
</gene>
<organism evidence="10 11">
    <name type="scientific">Hankyongella ginsenosidimutans</name>
    <dbReference type="NCBI Taxonomy" id="1763828"/>
    <lineage>
        <taxon>Bacteria</taxon>
        <taxon>Pseudomonadati</taxon>
        <taxon>Pseudomonadota</taxon>
        <taxon>Alphaproteobacteria</taxon>
        <taxon>Sphingomonadales</taxon>
        <taxon>Sphingomonadaceae</taxon>
        <taxon>Hankyongella</taxon>
    </lineage>
</organism>
<dbReference type="GO" id="GO:0005829">
    <property type="term" value="C:cytosol"/>
    <property type="evidence" value="ECO:0007669"/>
    <property type="project" value="TreeGrafter"/>
</dbReference>
<proteinExistence type="inferred from homology"/>
<dbReference type="AlphaFoldDB" id="A0A4D7C8I8"/>
<sequence length="250" mass="27186">MSTDNAKVTPFAFDRRFDAGAGVAAERAARQHAADLEAARQVAYHEGLAAGRAQALAEIEAATQQAAERAVQTMAQAFAVIDRVQAQVVVDAAELSRDIGEALAGWRLREQPSALIEQLAHEVFAAQALQPRLVVRVHDEQLDRLKVRLEAIAQGLGFHGRLIFLSDPDLGLGDCLIEWSDGGVECLGRQRRDDVAAALQRFIAGQNPRAKKGHTDGWARRFRYAGRHGHPGRARRSGAHGGSRHDFKPG</sequence>
<dbReference type="PANTHER" id="PTHR34982:SF1">
    <property type="entry name" value="FLAGELLAR ASSEMBLY PROTEIN FLIH"/>
    <property type="match status" value="1"/>
</dbReference>
<dbReference type="GO" id="GO:0044781">
    <property type="term" value="P:bacterial-type flagellum organization"/>
    <property type="evidence" value="ECO:0007669"/>
    <property type="project" value="UniProtKB-KW"/>
</dbReference>
<dbReference type="RefSeq" id="WP_222873911.1">
    <property type="nucleotide sequence ID" value="NZ_CP039704.1"/>
</dbReference>